<dbReference type="EMBL" id="LT963409">
    <property type="protein sequence ID" value="SOS37386.1"/>
    <property type="molecule type" value="Genomic_DNA"/>
</dbReference>
<dbReference type="Gene3D" id="3.60.21.10">
    <property type="match status" value="2"/>
</dbReference>
<dbReference type="PANTHER" id="PTHR37844:SF2">
    <property type="entry name" value="SER_THR PROTEIN PHOSPHATASE SUPERFAMILY (AFU_ORTHOLOGUE AFUA_1G14840)"/>
    <property type="match status" value="1"/>
</dbReference>
<sequence>MRVRIYSDLHLEIEAPTGFPPINAGDDADLVILAGDIHTKGRGVTWAQEKFGVPVAYICGNHEFYKGHIDRTLQSMKQLAAGSNVHVLENESLVIGELRILGSTAWTDFSTGESVYQASLEAKRGMNDFRLIRAGEGYRALSISDVISRNHRTYDWLKEELAKKFDGQTIVITHHCPLVDYCGAEQGSPLMPAYSNNWPELVRQADVWVFGHTHSHVDVMVEGCWLISNPKGYPGENCGFANDFVVDIN</sequence>
<dbReference type="SUPFAM" id="SSF56300">
    <property type="entry name" value="Metallo-dependent phosphatases"/>
    <property type="match status" value="1"/>
</dbReference>
<organism evidence="2 3">
    <name type="scientific">Pseudomonas syringae</name>
    <dbReference type="NCBI Taxonomy" id="317"/>
    <lineage>
        <taxon>Bacteria</taxon>
        <taxon>Pseudomonadati</taxon>
        <taxon>Pseudomonadota</taxon>
        <taxon>Gammaproteobacteria</taxon>
        <taxon>Pseudomonadales</taxon>
        <taxon>Pseudomonadaceae</taxon>
        <taxon>Pseudomonas</taxon>
    </lineage>
</organism>
<dbReference type="Proteomes" id="UP000238095">
    <property type="component" value="Chromosome 1"/>
</dbReference>
<gene>
    <name evidence="2" type="ORF">CFBP3840_00310</name>
</gene>
<dbReference type="RefSeq" id="WP_044310665.1">
    <property type="nucleotide sequence ID" value="NZ_LT963409.1"/>
</dbReference>
<dbReference type="InterPro" id="IPR004843">
    <property type="entry name" value="Calcineurin-like_PHP"/>
</dbReference>
<feature type="domain" description="Calcineurin-like phosphoesterase" evidence="1">
    <location>
        <begin position="1"/>
        <end position="215"/>
    </location>
</feature>
<protein>
    <recommendedName>
        <fullName evidence="1">Calcineurin-like phosphoesterase domain-containing protein</fullName>
    </recommendedName>
</protein>
<reference evidence="2 3" key="1">
    <citation type="submission" date="2017-11" db="EMBL/GenBank/DDBJ databases">
        <authorList>
            <person name="Han C.G."/>
        </authorList>
    </citation>
    <scope>NUCLEOTIDE SEQUENCE [LARGE SCALE GENOMIC DNA]</scope>
    <source>
        <strain evidence="2">CFBP3840</strain>
    </source>
</reference>
<dbReference type="AlphaFoldDB" id="A0A2K4WNB5"/>
<evidence type="ECO:0000259" key="1">
    <source>
        <dbReference type="Pfam" id="PF00149"/>
    </source>
</evidence>
<dbReference type="InterPro" id="IPR029052">
    <property type="entry name" value="Metallo-depent_PP-like"/>
</dbReference>
<proteinExistence type="predicted"/>
<dbReference type="GO" id="GO:0016787">
    <property type="term" value="F:hydrolase activity"/>
    <property type="evidence" value="ECO:0007669"/>
    <property type="project" value="InterPro"/>
</dbReference>
<dbReference type="PANTHER" id="PTHR37844">
    <property type="entry name" value="SER/THR PROTEIN PHOSPHATASE SUPERFAMILY (AFU_ORTHOLOGUE AFUA_1G14840)"/>
    <property type="match status" value="1"/>
</dbReference>
<accession>A0A2K4WNB5</accession>
<evidence type="ECO:0000313" key="3">
    <source>
        <dbReference type="Proteomes" id="UP000238095"/>
    </source>
</evidence>
<dbReference type="Pfam" id="PF00149">
    <property type="entry name" value="Metallophos"/>
    <property type="match status" value="1"/>
</dbReference>
<name>A0A2K4WNB5_PSESX</name>
<evidence type="ECO:0000313" key="2">
    <source>
        <dbReference type="EMBL" id="SOS37386.1"/>
    </source>
</evidence>